<keyword evidence="3" id="KW-0614">Plasmid</keyword>
<dbReference type="EMBL" id="LT984807">
    <property type="protein sequence ID" value="SPD58999.1"/>
    <property type="molecule type" value="Genomic_DNA"/>
</dbReference>
<keyword evidence="2" id="KW-0732">Signal</keyword>
<dbReference type="Pfam" id="PF07044">
    <property type="entry name" value="DUF1329"/>
    <property type="match status" value="1"/>
</dbReference>
<gene>
    <name evidence="3" type="ORF">CBM2607_MP10401</name>
</gene>
<protein>
    <recommendedName>
        <fullName evidence="5">Outer membrane lipoprotein-sorting protein</fullName>
    </recommendedName>
</protein>
<name>A0A375HL73_9BURK</name>
<evidence type="ECO:0000313" key="3">
    <source>
        <dbReference type="EMBL" id="SPD58999.1"/>
    </source>
</evidence>
<geneLocation type="plasmid" evidence="4">
    <name>ii</name>
</geneLocation>
<dbReference type="Gene3D" id="2.50.20.10">
    <property type="entry name" value="Lipoprotein localisation LolA/LolB/LppX"/>
    <property type="match status" value="1"/>
</dbReference>
<evidence type="ECO:0000256" key="2">
    <source>
        <dbReference type="SAM" id="SignalP"/>
    </source>
</evidence>
<organism evidence="3 4">
    <name type="scientific">Cupriavidus neocaledonicus</name>
    <dbReference type="NCBI Taxonomy" id="1040979"/>
    <lineage>
        <taxon>Bacteria</taxon>
        <taxon>Pseudomonadati</taxon>
        <taxon>Pseudomonadota</taxon>
        <taxon>Betaproteobacteria</taxon>
        <taxon>Burkholderiales</taxon>
        <taxon>Burkholderiaceae</taxon>
        <taxon>Cupriavidus</taxon>
    </lineage>
</organism>
<feature type="signal peptide" evidence="2">
    <location>
        <begin position="1"/>
        <end position="20"/>
    </location>
</feature>
<evidence type="ECO:0000256" key="1">
    <source>
        <dbReference type="SAM" id="MobiDB-lite"/>
    </source>
</evidence>
<dbReference type="RefSeq" id="WP_115678502.1">
    <property type="nucleotide sequence ID" value="NZ_LT984807.1"/>
</dbReference>
<evidence type="ECO:0000313" key="4">
    <source>
        <dbReference type="Proteomes" id="UP000255168"/>
    </source>
</evidence>
<reference evidence="3 4" key="1">
    <citation type="submission" date="2018-01" db="EMBL/GenBank/DDBJ databases">
        <authorList>
            <person name="Clerissi C."/>
        </authorList>
    </citation>
    <scope>NUCLEOTIDE SEQUENCE [LARGE SCALE GENOMIC DNA]</scope>
    <source>
        <strain evidence="3">Cupriavidus taiwanensis STM 6160</strain>
        <plasmid evidence="4">ii</plasmid>
    </source>
</reference>
<feature type="region of interest" description="Disordered" evidence="1">
    <location>
        <begin position="35"/>
        <end position="71"/>
    </location>
</feature>
<feature type="chain" id="PRO_5016605639" description="Outer membrane lipoprotein-sorting protein" evidence="2">
    <location>
        <begin position="21"/>
        <end position="454"/>
    </location>
</feature>
<dbReference type="InterPro" id="IPR010752">
    <property type="entry name" value="DUF1329"/>
</dbReference>
<dbReference type="AlphaFoldDB" id="A0A375HL73"/>
<accession>A0A375HL73</accession>
<proteinExistence type="predicted"/>
<evidence type="ECO:0008006" key="5">
    <source>
        <dbReference type="Google" id="ProtNLM"/>
    </source>
</evidence>
<sequence>MKYTTWLISATVALGGAAYAAAPEQDMGRLGKDLTPVGAERAGNKDGSIPEWTGGDMKAPGGWKPGTPRPDPYANDKRLLSIDASNVDRYKDKLAPGQVEMVKTIPGYRMDVYTTRRSCGFPDFYYERTKKNAASARLADNGRNLAEALGAGVLFPIPQSGVEAMWNHKLHWKGEGFQMSYAGYIPPKGGDSIGEPLGQEEWQTSPMWSPSNKGVADARGIESLYLNTFTSPPSIAGDATLTQYKFAEANDVWLYFASQRRVRRAPTYQYDAPQLNTENLLTVDQYMQFNGPLDRYDWKLVGKKEMYVPYNTYRLNSSANKVEDVVKPKFLSRDHTRYELHRMWVVEATLKSGMRHTFPKRVFYLDEDTWTILVEDMYDAQGKVWRTTEMGPYMAWEIPACVWAANTSYDHQTRRAVLDRVVAGRKEPDWLATREGRLKEKTFEPDGLRRFTTR</sequence>
<dbReference type="Proteomes" id="UP000255168">
    <property type="component" value="Plasmid II"/>
</dbReference>
<dbReference type="CDD" id="cd16329">
    <property type="entry name" value="LolA_like"/>
    <property type="match status" value="1"/>
</dbReference>